<name>A0A6M4H1Z2_9PROT</name>
<keyword evidence="2" id="KW-0732">Signal</keyword>
<evidence type="ECO:0000259" key="3">
    <source>
        <dbReference type="PROSITE" id="PS50835"/>
    </source>
</evidence>
<sequence length="1487" mass="155292">MQPLVRFAARFALVFLFGAASIACAALPADIDAVATAQDSQKRIVVAAKRYTSGYENIVLVRRYTPDGLPDNAFGSAGSVSVTFSSAVTPTAITAGAGDKVVVMAYAGGVPWFVRLNADGNVEIQLAHSFTEGYQYNAITQLANGNYLAGGGHRASPQADSYTAFATLLPNGMLSSAIGSAEAVGQYRALTVDASSGRVVAAGVVRESNGGWSMFAERYQANGNNEYSFGGNGNGQVRIPLGAAAADVGAVVVLGNGKILIGGRSQASGGNPRATLVRLNPNGTVDATFGTGGVLTPTVAVPGASSTLSAITALVRMTTGPNDLIAAGYARDTAAASGTHTWLFDLVDSTRNGDVPPPAYVELNPPAQFGAETVGAHMSPRHRVIVVGNPTPYSQSYSVTSYVSTTGEPEADLLPQDLAPDLPATAFDSRLDVARGSTQDWNIVVQGFAAPLPVTVVNGQWSLNCIPGAYTSSPGWVLTEGSHLCVRHTASSQFSTAVATQVTIGNWSGNATSTTVADPPPQTSIASTPPAMTTSTAATFSFTSSQPGGTFQCSLDQAEWIACATPGWTVSPVSVGPHSLSVRAVNANGTVDPAPPVYAWFVQATEPPETTLGGPTGAYYYGSATFTFTSAPADHATFECAVDAGAFAACASPFTVNLADGPHTMAVRAVRGGLTDPTPATQSVTVDTRVPDTSIQSGPEASTYSRSARFTFASDKPSSTFECSLDGAPFVPCASGIAFADLSFASHAFLVRARDPVDRIDPTPASFTWTVLPDVDPDLAPNALGLPVVAYPVSDILWRVRLGTFNSPIPVTLEALNNGGPIQWSPNCDPMAYTSLAGTIPVGTTYLCLRTIAGGVNYPFQYRVTLGSWQQVIEYTASYIGNLQHLDIVTGPNPVTPSTTATFTLFAHDDPVFECSLDGSDFLPCTSPVTYENMTPGSHAFTVRATGDPLGIPTTSEPVTRTWIVDPAIPVPAEDTSVPDTSITNAWYTDVQTYFASYFFADDLGLGRTFECSMDGAAFVPCPRMSTWGGLPDGPHELAVRAVNPSGVVDPTPATLAFTVNTQAPHITLDTYPPAVSASPSAQFTFHFSKPPFRVQCSLNGSAVADCASGVTYDNLASGSYTFSVRAWDAAGHMDPPTAYSWSVSVDQPPETTIVSGPATQVPEGAMATFTFTSNAPGATFECRLNTVAFGPCANPWTTSALPAGGYTAEVRALDTQGRVDPTPASWTFTVIVEPPRVILDAFPPGVTTSTVAQFAFHFTKPPAGVQCSLNGAAFVDCVSPVSYTNLVPGPYNFRVKAWDAAGNMAPPTFHGWTVQAGPPPDTTITSGPPSLPEGTPAIFTFTSNVPGAAFECRVVGVSPFAPCTSAWTAPLLPPGNYTAEVRAIDATGRPDPSPANRAFIVLPVINTTITSSPQNNTTNTTATFMFISTPAGLMFDCRMDSGAWMACASPRTYAGLTRTTHTFQVRARNPQGQADATPAVYTWTIR</sequence>
<feature type="signal peptide" evidence="2">
    <location>
        <begin position="1"/>
        <end position="25"/>
    </location>
</feature>
<dbReference type="PROSITE" id="PS50835">
    <property type="entry name" value="IG_LIKE"/>
    <property type="match status" value="1"/>
</dbReference>
<dbReference type="KEGG" id="uru:DSM104443_03816"/>
<dbReference type="Proteomes" id="UP000501534">
    <property type="component" value="Chromosome"/>
</dbReference>
<gene>
    <name evidence="4" type="ORF">DSM104443_03816</name>
</gene>
<feature type="compositionally biased region" description="Polar residues" evidence="1">
    <location>
        <begin position="678"/>
        <end position="702"/>
    </location>
</feature>
<dbReference type="PANTHER" id="PTHR34677:SF3">
    <property type="entry name" value="BACTERIAL IG-LIKE DOMAIN-CONTAINING PROTEIN"/>
    <property type="match status" value="1"/>
</dbReference>
<keyword evidence="5" id="KW-1185">Reference proteome</keyword>
<evidence type="ECO:0000256" key="1">
    <source>
        <dbReference type="SAM" id="MobiDB-lite"/>
    </source>
</evidence>
<protein>
    <recommendedName>
        <fullName evidence="3">Ig-like domain-containing protein</fullName>
    </recommendedName>
</protein>
<organism evidence="4 5">
    <name type="scientific">Usitatibacter rugosus</name>
    <dbReference type="NCBI Taxonomy" id="2732067"/>
    <lineage>
        <taxon>Bacteria</taxon>
        <taxon>Pseudomonadati</taxon>
        <taxon>Pseudomonadota</taxon>
        <taxon>Betaproteobacteria</taxon>
        <taxon>Nitrosomonadales</taxon>
        <taxon>Usitatibacteraceae</taxon>
        <taxon>Usitatibacter</taxon>
    </lineage>
</organism>
<dbReference type="PROSITE" id="PS51257">
    <property type="entry name" value="PROKAR_LIPOPROTEIN"/>
    <property type="match status" value="1"/>
</dbReference>
<reference evidence="4 5" key="1">
    <citation type="submission" date="2020-04" db="EMBL/GenBank/DDBJ databases">
        <title>Usitatibacter rugosus gen. nov., sp. nov. and Usitatibacter palustris sp. nov., novel members of Usitatibacteraceae fam. nov. within the order Nitrosomonadales isolated from soil.</title>
        <authorList>
            <person name="Huber K.J."/>
            <person name="Neumann-Schaal M."/>
            <person name="Geppert A."/>
            <person name="Luckner M."/>
            <person name="Wanner G."/>
            <person name="Overmann J."/>
        </authorList>
    </citation>
    <scope>NUCLEOTIDE SEQUENCE [LARGE SCALE GENOMIC DNA]</scope>
    <source>
        <strain evidence="4 5">0125_3</strain>
    </source>
</reference>
<feature type="domain" description="Ig-like" evidence="3">
    <location>
        <begin position="530"/>
        <end position="657"/>
    </location>
</feature>
<dbReference type="PANTHER" id="PTHR34677">
    <property type="match status" value="1"/>
</dbReference>
<dbReference type="InterPro" id="IPR013431">
    <property type="entry name" value="Delta_60_rpt"/>
</dbReference>
<dbReference type="Pfam" id="PF17164">
    <property type="entry name" value="DUF5122"/>
    <property type="match status" value="1"/>
</dbReference>
<feature type="chain" id="PRO_5026733422" description="Ig-like domain-containing protein" evidence="2">
    <location>
        <begin position="26"/>
        <end position="1487"/>
    </location>
</feature>
<dbReference type="EMBL" id="CP053069">
    <property type="protein sequence ID" value="QJR12723.1"/>
    <property type="molecule type" value="Genomic_DNA"/>
</dbReference>
<evidence type="ECO:0000313" key="4">
    <source>
        <dbReference type="EMBL" id="QJR12723.1"/>
    </source>
</evidence>
<evidence type="ECO:0000256" key="2">
    <source>
        <dbReference type="SAM" id="SignalP"/>
    </source>
</evidence>
<dbReference type="NCBIfam" id="TIGR02608">
    <property type="entry name" value="delta_60_rpt"/>
    <property type="match status" value="3"/>
</dbReference>
<proteinExistence type="predicted"/>
<accession>A0A6M4H1Z2</accession>
<evidence type="ECO:0000313" key="5">
    <source>
        <dbReference type="Proteomes" id="UP000501534"/>
    </source>
</evidence>
<feature type="region of interest" description="Disordered" evidence="1">
    <location>
        <begin position="673"/>
        <end position="702"/>
    </location>
</feature>
<dbReference type="Gene3D" id="2.80.10.50">
    <property type="match status" value="1"/>
</dbReference>
<dbReference type="RefSeq" id="WP_171095175.1">
    <property type="nucleotide sequence ID" value="NZ_CP053069.1"/>
</dbReference>
<dbReference type="InterPro" id="IPR007110">
    <property type="entry name" value="Ig-like_dom"/>
</dbReference>